<dbReference type="Gene3D" id="3.40.50.300">
    <property type="entry name" value="P-loop containing nucleotide triphosphate hydrolases"/>
    <property type="match status" value="2"/>
</dbReference>
<dbReference type="InterPro" id="IPR027417">
    <property type="entry name" value="P-loop_NTPase"/>
</dbReference>
<dbReference type="GO" id="GO:0043138">
    <property type="term" value="F:3'-5' DNA helicase activity"/>
    <property type="evidence" value="ECO:0007669"/>
    <property type="project" value="TreeGrafter"/>
</dbReference>
<dbReference type="CDD" id="cd17923">
    <property type="entry name" value="DEXHc_Hrq1-like"/>
    <property type="match status" value="1"/>
</dbReference>
<dbReference type="InterPro" id="IPR055227">
    <property type="entry name" value="HRQ1_WHD"/>
</dbReference>
<keyword evidence="5" id="KW-0378">Hydrolase</keyword>
<organism evidence="5 6">
    <name type="scientific">Synergistes jonesii</name>
    <dbReference type="NCBI Taxonomy" id="2754"/>
    <lineage>
        <taxon>Bacteria</taxon>
        <taxon>Thermotogati</taxon>
        <taxon>Synergistota</taxon>
        <taxon>Synergistia</taxon>
        <taxon>Synergistales</taxon>
        <taxon>Synergistaceae</taxon>
        <taxon>Synergistes</taxon>
    </lineage>
</organism>
<dbReference type="GO" id="GO:0006289">
    <property type="term" value="P:nucleotide-excision repair"/>
    <property type="evidence" value="ECO:0007669"/>
    <property type="project" value="TreeGrafter"/>
</dbReference>
<evidence type="ECO:0000256" key="2">
    <source>
        <dbReference type="ARBA" id="ARBA00022840"/>
    </source>
</evidence>
<dbReference type="Pfam" id="PF09369">
    <property type="entry name" value="MZB"/>
    <property type="match status" value="1"/>
</dbReference>
<dbReference type="InterPro" id="IPR018973">
    <property type="entry name" value="MZB"/>
</dbReference>
<name>A0A073IRY6_9BACT</name>
<evidence type="ECO:0000259" key="4">
    <source>
        <dbReference type="PROSITE" id="PS51194"/>
    </source>
</evidence>
<dbReference type="PROSITE" id="PS51192">
    <property type="entry name" value="HELICASE_ATP_BIND_1"/>
    <property type="match status" value="1"/>
</dbReference>
<dbReference type="GO" id="GO:0005524">
    <property type="term" value="F:ATP binding"/>
    <property type="evidence" value="ECO:0007669"/>
    <property type="project" value="UniProtKB-KW"/>
</dbReference>
<dbReference type="PANTHER" id="PTHR47957">
    <property type="entry name" value="ATP-DEPENDENT HELICASE HRQ1"/>
    <property type="match status" value="1"/>
</dbReference>
<dbReference type="PATRIC" id="fig|2754.20.peg.158"/>
<evidence type="ECO:0000256" key="1">
    <source>
        <dbReference type="ARBA" id="ARBA00022741"/>
    </source>
</evidence>
<feature type="domain" description="Helicase ATP-binding" evidence="3">
    <location>
        <begin position="69"/>
        <end position="249"/>
    </location>
</feature>
<keyword evidence="1" id="KW-0547">Nucleotide-binding</keyword>
<dbReference type="eggNOG" id="COG1205">
    <property type="taxonomic scope" value="Bacteria"/>
</dbReference>
<dbReference type="SMART" id="SM00487">
    <property type="entry name" value="DEXDc"/>
    <property type="match status" value="1"/>
</dbReference>
<accession>A0A073IRY6</accession>
<dbReference type="AlphaFoldDB" id="A0A073IRY6"/>
<sequence>MENYFAKKKPTVDDLIRMIADMGGRAPAIKRLPPRQAAFGDFGALDHRIVNALKKRGVEALYSHQSEAVACALAGKDCVVATPTASGKTFCYNLPVLHAALQDANARALYLFPTKALAQDQLVEFAELAALSGGDVRGFVYDGDTDPVKRRLARSEGHIVITNPDMLNSGILPHHTKWSDYFKNLTFVVVDELHTYRGVFGSHLANLFARLARICEFYGARPTFICCSATIANPEEHARALIGREVTLITESGAPASEKEVIIYNPPVVDWNTGVRRSSLFETAKIAAAALAGGISTIVFTRSRLNVELLLKSIRERLEKAGADPSMIMGYRGGYLPKERRKIERDLRSGELRGVVSTNALELGIDVGSLGLAVLHGYPGSIASAWQQIGRAGRRGAVSAAVMVASADPLDQFLAQRPEWFFKAATERARIDPYNPYIQVSHVKCSAFELPFRGGEKFGGREVDEILDYLTDYEVLHRVDEAGERRYYWQADSYPAADLSLRSATGENYTITDVTVESRPVVIGTMDRRSAPTLIFPDAIYMHGGKSYIVQSLDTEKMQCFIKEMAADYYTDGDAALRINITDDFETQGNYGWGEVVVTLTPTIFKKIKLATHENAGFGQIKLPEEQMHTTACWITMPEERQEDAGLKLAMEGLEHLIRNTAPLFLMCDRADILVTSRLKDPQLRRAALYIIDNIPGGIGLAEGAFEIKNELVKTAVGVMDSCGCKNGCPGCVGAPAGNFEIKKAVRELAGEIMAGR</sequence>
<keyword evidence="6" id="KW-1185">Reference proteome</keyword>
<dbReference type="STRING" id="2754.EH55_04870"/>
<dbReference type="CDD" id="cd18797">
    <property type="entry name" value="SF2_C_Hrq"/>
    <property type="match status" value="1"/>
</dbReference>
<reference evidence="5 6" key="1">
    <citation type="submission" date="2014-04" db="EMBL/GenBank/DDBJ databases">
        <title>Draft Genome Sequence of Synergistes jonesii.</title>
        <authorList>
            <person name="Coil D.A."/>
            <person name="Eisen J.A."/>
            <person name="Holland-Moritz H.E."/>
        </authorList>
    </citation>
    <scope>NUCLEOTIDE SEQUENCE [LARGE SCALE GENOMIC DNA]</scope>
    <source>
        <strain evidence="5 6">78-1</strain>
    </source>
</reference>
<dbReference type="EMBL" id="JMKI01000031">
    <property type="protein sequence ID" value="KEJ92335.1"/>
    <property type="molecule type" value="Genomic_DNA"/>
</dbReference>
<evidence type="ECO:0000313" key="5">
    <source>
        <dbReference type="EMBL" id="KEJ92335.1"/>
    </source>
</evidence>
<dbReference type="InterPro" id="IPR014001">
    <property type="entry name" value="Helicase_ATP-bd"/>
</dbReference>
<dbReference type="Proteomes" id="UP000027665">
    <property type="component" value="Unassembled WGS sequence"/>
</dbReference>
<evidence type="ECO:0000259" key="3">
    <source>
        <dbReference type="PROSITE" id="PS51192"/>
    </source>
</evidence>
<dbReference type="Pfam" id="PF22982">
    <property type="entry name" value="WHD_HRQ1"/>
    <property type="match status" value="1"/>
</dbReference>
<dbReference type="InterPro" id="IPR011545">
    <property type="entry name" value="DEAD/DEAH_box_helicase_dom"/>
</dbReference>
<protein>
    <submittedName>
        <fullName evidence="5">ATP-dependent helicase</fullName>
    </submittedName>
</protein>
<keyword evidence="5" id="KW-0347">Helicase</keyword>
<dbReference type="PROSITE" id="PS51194">
    <property type="entry name" value="HELICASE_CTER"/>
    <property type="match status" value="1"/>
</dbReference>
<dbReference type="Pfam" id="PF00271">
    <property type="entry name" value="Helicase_C"/>
    <property type="match status" value="1"/>
</dbReference>
<proteinExistence type="predicted"/>
<dbReference type="OrthoDB" id="143059at2"/>
<comment type="caution">
    <text evidence="5">The sequence shown here is derived from an EMBL/GenBank/DDBJ whole genome shotgun (WGS) entry which is preliminary data.</text>
</comment>
<dbReference type="InterPro" id="IPR001650">
    <property type="entry name" value="Helicase_C-like"/>
</dbReference>
<dbReference type="GO" id="GO:0003676">
    <property type="term" value="F:nucleic acid binding"/>
    <property type="evidence" value="ECO:0007669"/>
    <property type="project" value="InterPro"/>
</dbReference>
<feature type="domain" description="Helicase C-terminal" evidence="4">
    <location>
        <begin position="285"/>
        <end position="437"/>
    </location>
</feature>
<gene>
    <name evidence="5" type="ORF">EH55_04870</name>
</gene>
<dbReference type="SUPFAM" id="SSF52540">
    <property type="entry name" value="P-loop containing nucleoside triphosphate hydrolases"/>
    <property type="match status" value="1"/>
</dbReference>
<evidence type="ECO:0000313" key="6">
    <source>
        <dbReference type="Proteomes" id="UP000027665"/>
    </source>
</evidence>
<dbReference type="Pfam" id="PF00270">
    <property type="entry name" value="DEAD"/>
    <property type="match status" value="1"/>
</dbReference>
<dbReference type="PANTHER" id="PTHR47957:SF3">
    <property type="entry name" value="ATP-DEPENDENT HELICASE HRQ1"/>
    <property type="match status" value="1"/>
</dbReference>
<dbReference type="GO" id="GO:0036297">
    <property type="term" value="P:interstrand cross-link repair"/>
    <property type="evidence" value="ECO:0007669"/>
    <property type="project" value="TreeGrafter"/>
</dbReference>
<dbReference type="SMART" id="SM00490">
    <property type="entry name" value="HELICc"/>
    <property type="match status" value="1"/>
</dbReference>
<keyword evidence="2" id="KW-0067">ATP-binding</keyword>